<dbReference type="Proteomes" id="UP000193920">
    <property type="component" value="Unassembled WGS sequence"/>
</dbReference>
<keyword evidence="1 2" id="KW-0728">SH3 domain</keyword>
<dbReference type="SMART" id="SM00326">
    <property type="entry name" value="SH3"/>
    <property type="match status" value="1"/>
</dbReference>
<evidence type="ECO:0000256" key="3">
    <source>
        <dbReference type="SAM" id="MobiDB-lite"/>
    </source>
</evidence>
<evidence type="ECO:0000313" key="7">
    <source>
        <dbReference type="EMBL" id="ORY04702.1"/>
    </source>
</evidence>
<accession>A0A1Y1Z336</accession>
<organism evidence="7 8">
    <name type="scientific">Neocallimastix californiae</name>
    <dbReference type="NCBI Taxonomy" id="1754190"/>
    <lineage>
        <taxon>Eukaryota</taxon>
        <taxon>Fungi</taxon>
        <taxon>Fungi incertae sedis</taxon>
        <taxon>Chytridiomycota</taxon>
        <taxon>Chytridiomycota incertae sedis</taxon>
        <taxon>Neocallimastigomycetes</taxon>
        <taxon>Neocallimastigales</taxon>
        <taxon>Neocallimastigaceae</taxon>
        <taxon>Neocallimastix</taxon>
    </lineage>
</organism>
<feature type="signal peptide" evidence="5">
    <location>
        <begin position="1"/>
        <end position="17"/>
    </location>
</feature>
<dbReference type="InterPro" id="IPR036028">
    <property type="entry name" value="SH3-like_dom_sf"/>
</dbReference>
<evidence type="ECO:0000256" key="4">
    <source>
        <dbReference type="SAM" id="Phobius"/>
    </source>
</evidence>
<dbReference type="Pfam" id="PF00018">
    <property type="entry name" value="SH3_1"/>
    <property type="match status" value="1"/>
</dbReference>
<dbReference type="PROSITE" id="PS50002">
    <property type="entry name" value="SH3"/>
    <property type="match status" value="1"/>
</dbReference>
<dbReference type="SUPFAM" id="SSF50044">
    <property type="entry name" value="SH3-domain"/>
    <property type="match status" value="1"/>
</dbReference>
<keyword evidence="4" id="KW-1133">Transmembrane helix</keyword>
<feature type="chain" id="PRO_5013367833" description="SH3 domain-containing protein" evidence="5">
    <location>
        <begin position="18"/>
        <end position="450"/>
    </location>
</feature>
<dbReference type="InterPro" id="IPR001452">
    <property type="entry name" value="SH3_domain"/>
</dbReference>
<sequence>MWRILFICLIFVKLVLSEYKPASVALGETPVVNKKPDLTEIIDEYYTCFSIGDKNNKACEGYDYYIPKSGYYGYSDTSSDFSSYVNSDVSNDNGYIIALCPDVKHDTSKIAYRYSVYCGRMMYSQARWCKENDDNMRSNPQLSLCKKTCLDYAESIVDYSKNICKNTDHTLAEQIKKNIIEKWCNIFTDDAGCIQGTKYEVENCGYSSASISKEAQSFNPSNSCWKIEGKAEEIQNQATKEVNKEFKMGTIRWKISYPIGVIIIIGALTFIFWRKQNEKYKIGYVPSNKDNDDYEIIPSSAEPSRDYIDENFLKNAIEFPESTLQRKSSFAVSTISRTSRANSSKSNVIYMIALYNYHAKMNDELELKAGDRIRVEHKYDDGWAAGINETTNKFGAFPLICCTDNISSNQGALPVRNKSSRSASTKSIKLRANNSVKTLEKSPLAKKDED</sequence>
<proteinExistence type="predicted"/>
<feature type="region of interest" description="Disordered" evidence="3">
    <location>
        <begin position="411"/>
        <end position="450"/>
    </location>
</feature>
<keyword evidence="4" id="KW-0812">Transmembrane</keyword>
<dbReference type="Gene3D" id="2.30.30.40">
    <property type="entry name" value="SH3 Domains"/>
    <property type="match status" value="1"/>
</dbReference>
<keyword evidence="8" id="KW-1185">Reference proteome</keyword>
<dbReference type="EMBL" id="MCOG01000459">
    <property type="protein sequence ID" value="ORY04702.1"/>
    <property type="molecule type" value="Genomic_DNA"/>
</dbReference>
<feature type="transmembrane region" description="Helical" evidence="4">
    <location>
        <begin position="255"/>
        <end position="273"/>
    </location>
</feature>
<evidence type="ECO:0000256" key="5">
    <source>
        <dbReference type="SAM" id="SignalP"/>
    </source>
</evidence>
<reference evidence="7 8" key="1">
    <citation type="submission" date="2016-08" db="EMBL/GenBank/DDBJ databases">
        <title>A Parts List for Fungal Cellulosomes Revealed by Comparative Genomics.</title>
        <authorList>
            <consortium name="DOE Joint Genome Institute"/>
            <person name="Haitjema C.H."/>
            <person name="Gilmore S.P."/>
            <person name="Henske J.K."/>
            <person name="Solomon K.V."/>
            <person name="De Groot R."/>
            <person name="Kuo A."/>
            <person name="Mondo S.J."/>
            <person name="Salamov A.A."/>
            <person name="Labutti K."/>
            <person name="Zhao Z."/>
            <person name="Chiniquy J."/>
            <person name="Barry K."/>
            <person name="Brewer H.M."/>
            <person name="Purvine S.O."/>
            <person name="Wright A.T."/>
            <person name="Boxma B."/>
            <person name="Van Alen T."/>
            <person name="Hackstein J.H."/>
            <person name="Baker S.E."/>
            <person name="Grigoriev I.V."/>
            <person name="O'Malley M.A."/>
        </authorList>
    </citation>
    <scope>NUCLEOTIDE SEQUENCE [LARGE SCALE GENOMIC DNA]</scope>
    <source>
        <strain evidence="7 8">G1</strain>
    </source>
</reference>
<evidence type="ECO:0000256" key="2">
    <source>
        <dbReference type="PROSITE-ProRule" id="PRU00192"/>
    </source>
</evidence>
<name>A0A1Y1Z336_9FUNG</name>
<evidence type="ECO:0000256" key="1">
    <source>
        <dbReference type="ARBA" id="ARBA00022443"/>
    </source>
</evidence>
<feature type="domain" description="SH3" evidence="6">
    <location>
        <begin position="346"/>
        <end position="407"/>
    </location>
</feature>
<keyword evidence="5" id="KW-0732">Signal</keyword>
<dbReference type="OrthoDB" id="823504at2759"/>
<gene>
    <name evidence="7" type="ORF">LY90DRAFT_678504</name>
</gene>
<keyword evidence="4" id="KW-0472">Membrane</keyword>
<dbReference type="STRING" id="1754190.A0A1Y1Z336"/>
<feature type="compositionally biased region" description="Polar residues" evidence="3">
    <location>
        <begin position="420"/>
        <end position="437"/>
    </location>
</feature>
<feature type="compositionally biased region" description="Basic and acidic residues" evidence="3">
    <location>
        <begin position="438"/>
        <end position="450"/>
    </location>
</feature>
<dbReference type="AlphaFoldDB" id="A0A1Y1Z336"/>
<evidence type="ECO:0000313" key="8">
    <source>
        <dbReference type="Proteomes" id="UP000193920"/>
    </source>
</evidence>
<evidence type="ECO:0000259" key="6">
    <source>
        <dbReference type="PROSITE" id="PS50002"/>
    </source>
</evidence>
<comment type="caution">
    <text evidence="7">The sequence shown here is derived from an EMBL/GenBank/DDBJ whole genome shotgun (WGS) entry which is preliminary data.</text>
</comment>
<protein>
    <recommendedName>
        <fullName evidence="6">SH3 domain-containing protein</fullName>
    </recommendedName>
</protein>